<sequence>MQGGNIIEDSDGSIKYTGNWTLVPFLSTKGNTTRTQTFHTTLDKGAAAELDFSGKSIAVFGAIPANNGSEPQPSVDYYIDSQGPFSVTLPHSNQLVTGQMIFTSPPLQNGPHSMKVVVTSNNANFTLDFIKTDVTPGPQLSTSGTADVTSGRTSQRTATIVGVVLGTILLLMLFLLAFAMLRRRRRIMFVQHFPEPSMDEKPGSGPIERDMQRETRATWTTTVERPTDSGAFGDNLVVDFRYSPRSSHLSDPISPAFAVPRPRAPAGSSEEKSRWSPVSSTFSRAHVPQSATAALPPPFTASDPRNTVSSEKHASWIPIGLA</sequence>
<dbReference type="Gene3D" id="2.60.120.260">
    <property type="entry name" value="Galactose-binding domain-like"/>
    <property type="match status" value="1"/>
</dbReference>
<keyword evidence="2" id="KW-0472">Membrane</keyword>
<keyword evidence="2" id="KW-0812">Transmembrane</keyword>
<name>A0A4Y7Q5L6_9AGAM</name>
<keyword evidence="2" id="KW-1133">Transmembrane helix</keyword>
<evidence type="ECO:0000256" key="2">
    <source>
        <dbReference type="SAM" id="Phobius"/>
    </source>
</evidence>
<dbReference type="Proteomes" id="UP000294933">
    <property type="component" value="Unassembled WGS sequence"/>
</dbReference>
<keyword evidence="4" id="KW-1185">Reference proteome</keyword>
<evidence type="ECO:0000313" key="4">
    <source>
        <dbReference type="Proteomes" id="UP000294933"/>
    </source>
</evidence>
<gene>
    <name evidence="3" type="ORF">BD410DRAFT_193852</name>
</gene>
<feature type="region of interest" description="Disordered" evidence="1">
    <location>
        <begin position="246"/>
        <end position="322"/>
    </location>
</feature>
<organism evidence="3 4">
    <name type="scientific">Rickenella mellea</name>
    <dbReference type="NCBI Taxonomy" id="50990"/>
    <lineage>
        <taxon>Eukaryota</taxon>
        <taxon>Fungi</taxon>
        <taxon>Dikarya</taxon>
        <taxon>Basidiomycota</taxon>
        <taxon>Agaricomycotina</taxon>
        <taxon>Agaricomycetes</taxon>
        <taxon>Hymenochaetales</taxon>
        <taxon>Rickenellaceae</taxon>
        <taxon>Rickenella</taxon>
    </lineage>
</organism>
<dbReference type="VEuPathDB" id="FungiDB:BD410DRAFT_193852"/>
<dbReference type="EMBL" id="ML170173">
    <property type="protein sequence ID" value="TDL22705.1"/>
    <property type="molecule type" value="Genomic_DNA"/>
</dbReference>
<evidence type="ECO:0000256" key="1">
    <source>
        <dbReference type="SAM" id="MobiDB-lite"/>
    </source>
</evidence>
<dbReference type="OrthoDB" id="3265734at2759"/>
<feature type="compositionally biased region" description="Low complexity" evidence="1">
    <location>
        <begin position="255"/>
        <end position="266"/>
    </location>
</feature>
<reference evidence="3 4" key="1">
    <citation type="submission" date="2018-06" db="EMBL/GenBank/DDBJ databases">
        <title>A transcriptomic atlas of mushroom development highlights an independent origin of complex multicellularity.</title>
        <authorList>
            <consortium name="DOE Joint Genome Institute"/>
            <person name="Krizsan K."/>
            <person name="Almasi E."/>
            <person name="Merenyi Z."/>
            <person name="Sahu N."/>
            <person name="Viragh M."/>
            <person name="Koszo T."/>
            <person name="Mondo S."/>
            <person name="Kiss B."/>
            <person name="Balint B."/>
            <person name="Kues U."/>
            <person name="Barry K."/>
            <person name="Hegedus J.C."/>
            <person name="Henrissat B."/>
            <person name="Johnson J."/>
            <person name="Lipzen A."/>
            <person name="Ohm R."/>
            <person name="Nagy I."/>
            <person name="Pangilinan J."/>
            <person name="Yan J."/>
            <person name="Xiong Y."/>
            <person name="Grigoriev I.V."/>
            <person name="Hibbett D.S."/>
            <person name="Nagy L.G."/>
        </authorList>
    </citation>
    <scope>NUCLEOTIDE SEQUENCE [LARGE SCALE GENOMIC DNA]</scope>
    <source>
        <strain evidence="3 4">SZMC22713</strain>
    </source>
</reference>
<feature type="transmembrane region" description="Helical" evidence="2">
    <location>
        <begin position="160"/>
        <end position="181"/>
    </location>
</feature>
<evidence type="ECO:0000313" key="3">
    <source>
        <dbReference type="EMBL" id="TDL22705.1"/>
    </source>
</evidence>
<protein>
    <submittedName>
        <fullName evidence="3">Uncharacterized protein</fullName>
    </submittedName>
</protein>
<dbReference type="AlphaFoldDB" id="A0A4Y7Q5L6"/>
<proteinExistence type="predicted"/>
<accession>A0A4Y7Q5L6</accession>